<evidence type="ECO:0000313" key="4">
    <source>
        <dbReference type="Proteomes" id="UP000250222"/>
    </source>
</evidence>
<feature type="compositionally biased region" description="Low complexity" evidence="1">
    <location>
        <begin position="446"/>
        <end position="460"/>
    </location>
</feature>
<gene>
    <name evidence="3" type="ORF">SAMN05216184_109131</name>
</gene>
<feature type="domain" description="HNH nuclease" evidence="2">
    <location>
        <begin position="598"/>
        <end position="650"/>
    </location>
</feature>
<keyword evidence="4" id="KW-1185">Reference proteome</keyword>
<dbReference type="EMBL" id="UETB01000009">
    <property type="protein sequence ID" value="SSA44068.1"/>
    <property type="molecule type" value="Genomic_DNA"/>
</dbReference>
<dbReference type="RefSeq" id="WP_146237542.1">
    <property type="nucleotide sequence ID" value="NZ_QKLZ01000009.1"/>
</dbReference>
<dbReference type="SMART" id="SM00507">
    <property type="entry name" value="HNHc"/>
    <property type="match status" value="1"/>
</dbReference>
<sequence>MSTIDDFDPHAAWLEDPSTYEPIGEQSLRRLEELWACEEDAADVFVDAGESPAPSTISTREMGFEPCQPVPAEALAAMAPDGQLLAELEDIDPREVDEYYLVEMAAAYQRMAAWATAKLTRVAGELSRRPLMTGSGALPSHVKAGNMAADELAPRLGLSRFAAQRLVSNARAFEGVFALTGQALATGHIDARKATTIVSMLEDYPVEIAVLVQDAVIDDAGTQTHSQLLEAIRKAVIAVSHDDADLFHARARARRRVEHPRQLPDGMASIHAVLPATDAAAIDLALEATARSAQAGGDDRTLDQLRADLLSLMGHTALEVGYVGLPPGTVVSAGQLPDDPAGDEPHVGTAHDVDCGAVQAPDAPETPEAPDGCQPGAVDVPPTDTVDGTTLEAQGRADERSESAAGTSPAPPRPVSQRRESGRLAPPDAASPVPADLDPPGHRSEGTAAPTVGAVASAAPTDPPPPPDGDPPPHGPGSVPRRWHMPVGEIGGQRAQIRVHVPLSVLLPPDIARQLGLPASKPADGTGAELVPLPEEDAMLALLDREPAEIATLEGYGPISPAVARAAALGGTWRRIVTDPLTGTVLDHGRTRYRPPTELAELIRLRDGTCVRPGCTHPARGCQLDHIVPWNAGGTTSMLGLEDLCPHDHILKTSAQFQLRRLGSSAYEWVTPSGHVYRRHPGGRVTRGRRRTQGLPDHPPV</sequence>
<proteinExistence type="predicted"/>
<protein>
    <recommendedName>
        <fullName evidence="2">HNH nuclease domain-containing protein</fullName>
    </recommendedName>
</protein>
<dbReference type="InterPro" id="IPR003870">
    <property type="entry name" value="DUF222"/>
</dbReference>
<accession>A0A2Y9AL69</accession>
<evidence type="ECO:0000259" key="2">
    <source>
        <dbReference type="SMART" id="SM00507"/>
    </source>
</evidence>
<feature type="compositionally biased region" description="Low complexity" evidence="1">
    <location>
        <begin position="425"/>
        <end position="438"/>
    </location>
</feature>
<feature type="region of interest" description="Disordered" evidence="1">
    <location>
        <begin position="680"/>
        <end position="701"/>
    </location>
</feature>
<dbReference type="AlphaFoldDB" id="A0A2Y9AL69"/>
<dbReference type="Pfam" id="PF02720">
    <property type="entry name" value="DUF222"/>
    <property type="match status" value="1"/>
</dbReference>
<organism evidence="3 4">
    <name type="scientific">Georgenia satyanarayanai</name>
    <dbReference type="NCBI Taxonomy" id="860221"/>
    <lineage>
        <taxon>Bacteria</taxon>
        <taxon>Bacillati</taxon>
        <taxon>Actinomycetota</taxon>
        <taxon>Actinomycetes</taxon>
        <taxon>Micrococcales</taxon>
        <taxon>Bogoriellaceae</taxon>
        <taxon>Georgenia</taxon>
    </lineage>
</organism>
<feature type="compositionally biased region" description="Basic and acidic residues" evidence="1">
    <location>
        <begin position="343"/>
        <end position="354"/>
    </location>
</feature>
<dbReference type="CDD" id="cd00085">
    <property type="entry name" value="HNHc"/>
    <property type="match status" value="1"/>
</dbReference>
<feature type="compositionally biased region" description="Basic residues" evidence="1">
    <location>
        <begin position="680"/>
        <end position="692"/>
    </location>
</feature>
<feature type="region of interest" description="Disordered" evidence="1">
    <location>
        <begin position="331"/>
        <end position="483"/>
    </location>
</feature>
<evidence type="ECO:0000256" key="1">
    <source>
        <dbReference type="SAM" id="MobiDB-lite"/>
    </source>
</evidence>
<dbReference type="OrthoDB" id="5197219at2"/>
<evidence type="ECO:0000313" key="3">
    <source>
        <dbReference type="EMBL" id="SSA44068.1"/>
    </source>
</evidence>
<name>A0A2Y9AL69_9MICO</name>
<dbReference type="InterPro" id="IPR003615">
    <property type="entry name" value="HNH_nuc"/>
</dbReference>
<dbReference type="Proteomes" id="UP000250222">
    <property type="component" value="Unassembled WGS sequence"/>
</dbReference>
<reference evidence="3 4" key="1">
    <citation type="submission" date="2016-10" db="EMBL/GenBank/DDBJ databases">
        <authorList>
            <person name="Cai Z."/>
        </authorList>
    </citation>
    <scope>NUCLEOTIDE SEQUENCE [LARGE SCALE GENOMIC DNA]</scope>
    <source>
        <strain evidence="3 4">CGMCC 1.10826</strain>
    </source>
</reference>
<feature type="compositionally biased region" description="Pro residues" evidence="1">
    <location>
        <begin position="461"/>
        <end position="475"/>
    </location>
</feature>
<feature type="compositionally biased region" description="Low complexity" evidence="1">
    <location>
        <begin position="369"/>
        <end position="390"/>
    </location>
</feature>